<keyword evidence="2" id="KW-1133">Transmembrane helix</keyword>
<dbReference type="InParanoid" id="D8LM76"/>
<keyword evidence="2" id="KW-0812">Transmembrane</keyword>
<evidence type="ECO:0000256" key="2">
    <source>
        <dbReference type="SAM" id="Phobius"/>
    </source>
</evidence>
<dbReference type="OrthoDB" id="10482547at2759"/>
<dbReference type="AlphaFoldDB" id="D8LM76"/>
<reference evidence="3 4" key="1">
    <citation type="journal article" date="2010" name="Nature">
        <title>The Ectocarpus genome and the independent evolution of multicellularity in brown algae.</title>
        <authorList>
            <person name="Cock J.M."/>
            <person name="Sterck L."/>
            <person name="Rouze P."/>
            <person name="Scornet D."/>
            <person name="Allen A.E."/>
            <person name="Amoutzias G."/>
            <person name="Anthouard V."/>
            <person name="Artiguenave F."/>
            <person name="Aury J.M."/>
            <person name="Badger J.H."/>
            <person name="Beszteri B."/>
            <person name="Billiau K."/>
            <person name="Bonnet E."/>
            <person name="Bothwell J.H."/>
            <person name="Bowler C."/>
            <person name="Boyen C."/>
            <person name="Brownlee C."/>
            <person name="Carrano C.J."/>
            <person name="Charrier B."/>
            <person name="Cho G.Y."/>
            <person name="Coelho S.M."/>
            <person name="Collen J."/>
            <person name="Corre E."/>
            <person name="Da Silva C."/>
            <person name="Delage L."/>
            <person name="Delaroque N."/>
            <person name="Dittami S.M."/>
            <person name="Doulbeau S."/>
            <person name="Elias M."/>
            <person name="Farnham G."/>
            <person name="Gachon C.M."/>
            <person name="Gschloessl B."/>
            <person name="Heesch S."/>
            <person name="Jabbari K."/>
            <person name="Jubin C."/>
            <person name="Kawai H."/>
            <person name="Kimura K."/>
            <person name="Kloareg B."/>
            <person name="Kupper F.C."/>
            <person name="Lang D."/>
            <person name="Le Bail A."/>
            <person name="Leblanc C."/>
            <person name="Lerouge P."/>
            <person name="Lohr M."/>
            <person name="Lopez P.J."/>
            <person name="Martens C."/>
            <person name="Maumus F."/>
            <person name="Michel G."/>
            <person name="Miranda-Saavedra D."/>
            <person name="Morales J."/>
            <person name="Moreau H."/>
            <person name="Motomura T."/>
            <person name="Nagasato C."/>
            <person name="Napoli C.A."/>
            <person name="Nelson D.R."/>
            <person name="Nyvall-Collen P."/>
            <person name="Peters A.F."/>
            <person name="Pommier C."/>
            <person name="Potin P."/>
            <person name="Poulain J."/>
            <person name="Quesneville H."/>
            <person name="Read B."/>
            <person name="Rensing S.A."/>
            <person name="Ritter A."/>
            <person name="Rousvoal S."/>
            <person name="Samanta M."/>
            <person name="Samson G."/>
            <person name="Schroeder D.C."/>
            <person name="Segurens B."/>
            <person name="Strittmatter M."/>
            <person name="Tonon T."/>
            <person name="Tregear J.W."/>
            <person name="Valentin K."/>
            <person name="von Dassow P."/>
            <person name="Yamagishi T."/>
            <person name="Van de Peer Y."/>
            <person name="Wincker P."/>
        </authorList>
    </citation>
    <scope>NUCLEOTIDE SEQUENCE [LARGE SCALE GENOMIC DNA]</scope>
    <source>
        <strain evidence="4">Ec32 / CCAP1310/4</strain>
    </source>
</reference>
<evidence type="ECO:0000313" key="3">
    <source>
        <dbReference type="EMBL" id="CBN79709.1"/>
    </source>
</evidence>
<proteinExistence type="predicted"/>
<organism evidence="3 4">
    <name type="scientific">Ectocarpus siliculosus</name>
    <name type="common">Brown alga</name>
    <name type="synonym">Conferva siliculosa</name>
    <dbReference type="NCBI Taxonomy" id="2880"/>
    <lineage>
        <taxon>Eukaryota</taxon>
        <taxon>Sar</taxon>
        <taxon>Stramenopiles</taxon>
        <taxon>Ochrophyta</taxon>
        <taxon>PX clade</taxon>
        <taxon>Phaeophyceae</taxon>
        <taxon>Ectocarpales</taxon>
        <taxon>Ectocarpaceae</taxon>
        <taxon>Ectocarpus</taxon>
    </lineage>
</organism>
<feature type="compositionally biased region" description="Acidic residues" evidence="1">
    <location>
        <begin position="79"/>
        <end position="91"/>
    </location>
</feature>
<keyword evidence="2" id="KW-0472">Membrane</keyword>
<feature type="compositionally biased region" description="Gly residues" evidence="1">
    <location>
        <begin position="16"/>
        <end position="30"/>
    </location>
</feature>
<dbReference type="Proteomes" id="UP000002630">
    <property type="component" value="Linkage Group LG02"/>
</dbReference>
<keyword evidence="4" id="KW-1185">Reference proteome</keyword>
<evidence type="ECO:0000256" key="1">
    <source>
        <dbReference type="SAM" id="MobiDB-lite"/>
    </source>
</evidence>
<evidence type="ECO:0000313" key="4">
    <source>
        <dbReference type="Proteomes" id="UP000002630"/>
    </source>
</evidence>
<protein>
    <submittedName>
        <fullName evidence="3">Uncharacterized protein</fullName>
    </submittedName>
</protein>
<sequence length="217" mass="22727">MGHVVVLDATSNNSGSGEGAAEGGGGGGRGKAAAPAPVPQHLKQQKEKQQRVQAAEDSDAPILYIKGLKEGGGVGLWGSEDDDDDDKDSDNDSPARGGGNAAMMARALRNAEREIEGGGDYEEGVEEEGEGVGNQEAVVNQMPVWEKVQAALGLGVWSYVGLGLAVFIIVLNNVLGVGWATKIINPEYEPDSVLEVQQQGRQIQYMPLDDASNLLSD</sequence>
<dbReference type="EMBL" id="FN649727">
    <property type="protein sequence ID" value="CBN79709.1"/>
    <property type="molecule type" value="Genomic_DNA"/>
</dbReference>
<gene>
    <name evidence="3" type="ORF">Esi_0392_0004</name>
</gene>
<dbReference type="EMBL" id="FN648589">
    <property type="protein sequence ID" value="CBN79709.1"/>
    <property type="molecule type" value="Genomic_DNA"/>
</dbReference>
<feature type="transmembrane region" description="Helical" evidence="2">
    <location>
        <begin position="150"/>
        <end position="171"/>
    </location>
</feature>
<accession>D8LM76</accession>
<name>D8LM76_ECTSI</name>
<feature type="region of interest" description="Disordered" evidence="1">
    <location>
        <begin position="74"/>
        <end position="101"/>
    </location>
</feature>
<feature type="region of interest" description="Disordered" evidence="1">
    <location>
        <begin position="1"/>
        <end position="60"/>
    </location>
</feature>